<organism evidence="2 3">
    <name type="scientific">Andreesenia angusta</name>
    <dbReference type="NCBI Taxonomy" id="39480"/>
    <lineage>
        <taxon>Bacteria</taxon>
        <taxon>Bacillati</taxon>
        <taxon>Bacillota</taxon>
        <taxon>Tissierellia</taxon>
        <taxon>Tissierellales</taxon>
        <taxon>Gottschalkiaceae</taxon>
        <taxon>Andreesenia</taxon>
    </lineage>
</organism>
<dbReference type="EC" id="4.1.1.37" evidence="2"/>
<dbReference type="EMBL" id="MKIE01000002">
    <property type="protein sequence ID" value="OHW62880.1"/>
    <property type="molecule type" value="Genomic_DNA"/>
</dbReference>
<sequence length="352" mass="40048">MNKLNYTTKDRLERLYSGKPIDRVPFMALPSLFSGSFSKLSSHEYFLNPNTSYESQVKTIEYLGSDDSPGFDLPGWIGWDFGSDLYFSEEIGIKVPYCKSKPVESLSDAYNLKAPNLETAQGFRKRLEFYELAIRDGHSVSLPAGSPTEILAHLVDTSLLLRWYAKEKEAIHHMLSVVTAYIMEMEDFYIKYFGIENCSAYSSYPFDSNSIISPRVFETISLPYILEIHSHLFDVGVKSFLIHLCGNHRLNLPYFEKMHLPTKSTISVDESMDMSDMSNFWGPNYVLMGNVPTSLLLSGTYESVYEYCKQLLTSYKNRDGGFILSPSCDLPPDTPIDNLFAMKKAVEDYGVF</sequence>
<protein>
    <submittedName>
        <fullName evidence="2">Uroporphyrinogen decarboxylase</fullName>
        <ecNumber evidence="2">4.1.1.37</ecNumber>
    </submittedName>
</protein>
<dbReference type="InterPro" id="IPR038071">
    <property type="entry name" value="UROD/MetE-like_sf"/>
</dbReference>
<feature type="domain" description="Uroporphyrinogen decarboxylase (URO-D)" evidence="1">
    <location>
        <begin position="7"/>
        <end position="349"/>
    </location>
</feature>
<dbReference type="STRING" id="39480.EUAN_06640"/>
<dbReference type="RefSeq" id="WP_071061682.1">
    <property type="nucleotide sequence ID" value="NZ_MKIE01000002.1"/>
</dbReference>
<dbReference type="GO" id="GO:0004853">
    <property type="term" value="F:uroporphyrinogen decarboxylase activity"/>
    <property type="evidence" value="ECO:0007669"/>
    <property type="project" value="UniProtKB-EC"/>
</dbReference>
<evidence type="ECO:0000313" key="2">
    <source>
        <dbReference type="EMBL" id="OHW62880.1"/>
    </source>
</evidence>
<dbReference type="Proteomes" id="UP000180254">
    <property type="component" value="Unassembled WGS sequence"/>
</dbReference>
<dbReference type="InterPro" id="IPR052024">
    <property type="entry name" value="Methanogen_methyltrans"/>
</dbReference>
<gene>
    <name evidence="2" type="primary">hemE_3</name>
    <name evidence="2" type="ORF">EUAN_06640</name>
</gene>
<dbReference type="OrthoDB" id="9771599at2"/>
<name>A0A1S1V905_9FIRM</name>
<comment type="caution">
    <text evidence="2">The sequence shown here is derived from an EMBL/GenBank/DDBJ whole genome shotgun (WGS) entry which is preliminary data.</text>
</comment>
<dbReference type="InterPro" id="IPR000257">
    <property type="entry name" value="Uroporphyrinogen_deCOase"/>
</dbReference>
<dbReference type="GO" id="GO:0006779">
    <property type="term" value="P:porphyrin-containing compound biosynthetic process"/>
    <property type="evidence" value="ECO:0007669"/>
    <property type="project" value="InterPro"/>
</dbReference>
<keyword evidence="2" id="KW-0456">Lyase</keyword>
<evidence type="ECO:0000259" key="1">
    <source>
        <dbReference type="Pfam" id="PF01208"/>
    </source>
</evidence>
<proteinExistence type="predicted"/>
<reference evidence="2 3" key="1">
    <citation type="submission" date="2016-09" db="EMBL/GenBank/DDBJ databases">
        <title>Genome sequence of Eubacterium angustum.</title>
        <authorList>
            <person name="Poehlein A."/>
            <person name="Daniel R."/>
        </authorList>
    </citation>
    <scope>NUCLEOTIDE SEQUENCE [LARGE SCALE GENOMIC DNA]</scope>
    <source>
        <strain evidence="2 3">DSM 1989</strain>
    </source>
</reference>
<dbReference type="SUPFAM" id="SSF51726">
    <property type="entry name" value="UROD/MetE-like"/>
    <property type="match status" value="1"/>
</dbReference>
<dbReference type="Gene3D" id="3.20.20.210">
    <property type="match status" value="1"/>
</dbReference>
<dbReference type="PANTHER" id="PTHR47099">
    <property type="entry name" value="METHYLCOBAMIDE:COM METHYLTRANSFERASE MTBA"/>
    <property type="match status" value="1"/>
</dbReference>
<accession>A0A1S1V905</accession>
<keyword evidence="3" id="KW-1185">Reference proteome</keyword>
<dbReference type="Pfam" id="PF01208">
    <property type="entry name" value="URO-D"/>
    <property type="match status" value="1"/>
</dbReference>
<evidence type="ECO:0000313" key="3">
    <source>
        <dbReference type="Proteomes" id="UP000180254"/>
    </source>
</evidence>
<dbReference type="PANTHER" id="PTHR47099:SF1">
    <property type="entry name" value="METHYLCOBAMIDE:COM METHYLTRANSFERASE MTBA"/>
    <property type="match status" value="1"/>
</dbReference>
<dbReference type="AlphaFoldDB" id="A0A1S1V905"/>